<dbReference type="PROSITE" id="PS50977">
    <property type="entry name" value="HTH_TETR_2"/>
    <property type="match status" value="1"/>
</dbReference>
<dbReference type="HOGENOM" id="CLU_1380692_0_0_9"/>
<dbReference type="InterPro" id="IPR001647">
    <property type="entry name" value="HTH_TetR"/>
</dbReference>
<organism evidence="4 5">
    <name type="scientific">Hungatella hathewayi DSM 13479</name>
    <dbReference type="NCBI Taxonomy" id="566550"/>
    <lineage>
        <taxon>Bacteria</taxon>
        <taxon>Bacillati</taxon>
        <taxon>Bacillota</taxon>
        <taxon>Clostridia</taxon>
        <taxon>Lachnospirales</taxon>
        <taxon>Lachnospiraceae</taxon>
        <taxon>Hungatella</taxon>
    </lineage>
</organism>
<feature type="non-terminal residue" evidence="4">
    <location>
        <position position="1"/>
    </location>
</feature>
<dbReference type="Proteomes" id="UP000004968">
    <property type="component" value="Unassembled WGS sequence"/>
</dbReference>
<evidence type="ECO:0000313" key="5">
    <source>
        <dbReference type="Proteomes" id="UP000004968"/>
    </source>
</evidence>
<dbReference type="Pfam" id="PF00440">
    <property type="entry name" value="TetR_N"/>
    <property type="match status" value="1"/>
</dbReference>
<dbReference type="GO" id="GO:0003677">
    <property type="term" value="F:DNA binding"/>
    <property type="evidence" value="ECO:0007669"/>
    <property type="project" value="UniProtKB-UniRule"/>
</dbReference>
<dbReference type="Gene3D" id="1.10.357.10">
    <property type="entry name" value="Tetracycline Repressor, domain 2"/>
    <property type="match status" value="1"/>
</dbReference>
<evidence type="ECO:0000256" key="1">
    <source>
        <dbReference type="ARBA" id="ARBA00023125"/>
    </source>
</evidence>
<accession>D3ARF2</accession>
<dbReference type="InterPro" id="IPR050624">
    <property type="entry name" value="HTH-type_Tx_Regulator"/>
</dbReference>
<sequence>VEMKETNNPVVWQSRTWLMDAFTALMAEKKFEEITVVELCRRADLSRRTFYRNYSSKEALFRSCCERLCREYVRYLERDTAYFAAHITEVYFSFWKEHKTFLRSVCRDDKICCLIEVSNTFWPEIYSRLQSYWNETMSGEELEYCLFFNMGGLWNIMMKWLYEEPERSPGEMECMIRRALHNLLAGTEKSPDRSDAK</sequence>
<dbReference type="SUPFAM" id="SSF46689">
    <property type="entry name" value="Homeodomain-like"/>
    <property type="match status" value="1"/>
</dbReference>
<evidence type="ECO:0000259" key="3">
    <source>
        <dbReference type="PROSITE" id="PS50977"/>
    </source>
</evidence>
<feature type="domain" description="HTH tetR-type" evidence="3">
    <location>
        <begin position="12"/>
        <end position="72"/>
    </location>
</feature>
<reference evidence="4 5" key="1">
    <citation type="submission" date="2010-01" db="EMBL/GenBank/DDBJ databases">
        <authorList>
            <person name="Weinstock G."/>
            <person name="Sodergren E."/>
            <person name="Clifton S."/>
            <person name="Fulton L."/>
            <person name="Fulton B."/>
            <person name="Courtney L."/>
            <person name="Fronick C."/>
            <person name="Harrison M."/>
            <person name="Strong C."/>
            <person name="Farmer C."/>
            <person name="Delahaunty K."/>
            <person name="Markovic C."/>
            <person name="Hall O."/>
            <person name="Minx P."/>
            <person name="Tomlinson C."/>
            <person name="Mitreva M."/>
            <person name="Nelson J."/>
            <person name="Hou S."/>
            <person name="Wollam A."/>
            <person name="Pepin K.H."/>
            <person name="Johnson M."/>
            <person name="Bhonagiri V."/>
            <person name="Nash W.E."/>
            <person name="Warren W."/>
            <person name="Chinwalla A."/>
            <person name="Mardis E.R."/>
            <person name="Wilson R.K."/>
        </authorList>
    </citation>
    <scope>NUCLEOTIDE SEQUENCE [LARGE SCALE GENOMIC DNA]</scope>
    <source>
        <strain evidence="4 5">DSM 13479</strain>
    </source>
</reference>
<proteinExistence type="predicted"/>
<dbReference type="EMBL" id="ACIO01000718">
    <property type="protein sequence ID" value="EFC95600.1"/>
    <property type="molecule type" value="Genomic_DNA"/>
</dbReference>
<feature type="DNA-binding region" description="H-T-H motif" evidence="2">
    <location>
        <begin position="35"/>
        <end position="54"/>
    </location>
</feature>
<comment type="caution">
    <text evidence="4">The sequence shown here is derived from an EMBL/GenBank/DDBJ whole genome shotgun (WGS) entry which is preliminary data.</text>
</comment>
<protein>
    <submittedName>
        <fullName evidence="4">Transcriptional regulator, TetR family</fullName>
    </submittedName>
</protein>
<keyword evidence="1 2" id="KW-0238">DNA-binding</keyword>
<dbReference type="AlphaFoldDB" id="D3ARF2"/>
<name>D3ARF2_9FIRM</name>
<dbReference type="RefSeq" id="WP_006776622.1">
    <property type="nucleotide sequence ID" value="NZ_GG667813.1"/>
</dbReference>
<evidence type="ECO:0000256" key="2">
    <source>
        <dbReference type="PROSITE-ProRule" id="PRU00335"/>
    </source>
</evidence>
<dbReference type="InterPro" id="IPR009057">
    <property type="entry name" value="Homeodomain-like_sf"/>
</dbReference>
<dbReference type="PANTHER" id="PTHR43479">
    <property type="entry name" value="ACREF/ENVCD OPERON REPRESSOR-RELATED"/>
    <property type="match status" value="1"/>
</dbReference>
<evidence type="ECO:0000313" key="4">
    <source>
        <dbReference type="EMBL" id="EFC95600.1"/>
    </source>
</evidence>
<gene>
    <name evidence="4" type="ORF">CLOSTHATH_06208</name>
</gene>
<dbReference type="PANTHER" id="PTHR43479:SF11">
    <property type="entry name" value="ACREF_ENVCD OPERON REPRESSOR-RELATED"/>
    <property type="match status" value="1"/>
</dbReference>